<comment type="caution">
    <text evidence="1">The sequence shown here is derived from an EMBL/GenBank/DDBJ whole genome shotgun (WGS) entry which is preliminary data.</text>
</comment>
<organism evidence="1 2">
    <name type="scientific">Gigaspora margarita</name>
    <dbReference type="NCBI Taxonomy" id="4874"/>
    <lineage>
        <taxon>Eukaryota</taxon>
        <taxon>Fungi</taxon>
        <taxon>Fungi incertae sedis</taxon>
        <taxon>Mucoromycota</taxon>
        <taxon>Glomeromycotina</taxon>
        <taxon>Glomeromycetes</taxon>
        <taxon>Diversisporales</taxon>
        <taxon>Gigasporaceae</taxon>
        <taxon>Gigaspora</taxon>
    </lineage>
</organism>
<dbReference type="Proteomes" id="UP000789901">
    <property type="component" value="Unassembled WGS sequence"/>
</dbReference>
<evidence type="ECO:0000313" key="2">
    <source>
        <dbReference type="Proteomes" id="UP000789901"/>
    </source>
</evidence>
<name>A0ABN7W859_GIGMA</name>
<accession>A0ABN7W859</accession>
<evidence type="ECO:0000313" key="1">
    <source>
        <dbReference type="EMBL" id="CAG8820275.1"/>
    </source>
</evidence>
<feature type="non-terminal residue" evidence="1">
    <location>
        <position position="111"/>
    </location>
</feature>
<protein>
    <submittedName>
        <fullName evidence="1">22675_t:CDS:1</fullName>
    </submittedName>
</protein>
<proteinExistence type="predicted"/>
<keyword evidence="2" id="KW-1185">Reference proteome</keyword>
<gene>
    <name evidence="1" type="ORF">GMARGA_LOCUS27527</name>
</gene>
<sequence length="111" mass="13214">MQIKAIGLCINEAYDKLEPKHKISLENNKKYKNYDKYFVYSKYIKCNHIKNFGDIRNYLTVSDDKFVSIPIEKVDLIIKEISKTEEKDEMKVVSKIEKKIKIGKLTFYVKR</sequence>
<dbReference type="EMBL" id="CAJVQB010033795">
    <property type="protein sequence ID" value="CAG8820275.1"/>
    <property type="molecule type" value="Genomic_DNA"/>
</dbReference>
<reference evidence="1 2" key="1">
    <citation type="submission" date="2021-06" db="EMBL/GenBank/DDBJ databases">
        <authorList>
            <person name="Kallberg Y."/>
            <person name="Tangrot J."/>
            <person name="Rosling A."/>
        </authorList>
    </citation>
    <scope>NUCLEOTIDE SEQUENCE [LARGE SCALE GENOMIC DNA]</scope>
    <source>
        <strain evidence="1 2">120-4 pot B 10/14</strain>
    </source>
</reference>